<reference evidence="1 2" key="1">
    <citation type="journal article" date="2015" name="Genome Biol. Evol.">
        <title>Phylogenomic analyses indicate that early fungi evolved digesting cell walls of algal ancestors of land plants.</title>
        <authorList>
            <person name="Chang Y."/>
            <person name="Wang S."/>
            <person name="Sekimoto S."/>
            <person name="Aerts A.L."/>
            <person name="Choi C."/>
            <person name="Clum A."/>
            <person name="LaButti K.M."/>
            <person name="Lindquist E.A."/>
            <person name="Yee Ngan C."/>
            <person name="Ohm R.A."/>
            <person name="Salamov A.A."/>
            <person name="Grigoriev I.V."/>
            <person name="Spatafora J.W."/>
            <person name="Berbee M.L."/>
        </authorList>
    </citation>
    <scope>NUCLEOTIDE SEQUENCE [LARGE SCALE GENOMIC DNA]</scope>
    <source>
        <strain evidence="1 2">NRRL 28638</strain>
    </source>
</reference>
<evidence type="ECO:0008006" key="3">
    <source>
        <dbReference type="Google" id="ProtNLM"/>
    </source>
</evidence>
<protein>
    <recommendedName>
        <fullName evidence="3">RNI-like protein</fullName>
    </recommendedName>
</protein>
<dbReference type="Proteomes" id="UP000070444">
    <property type="component" value="Unassembled WGS sequence"/>
</dbReference>
<dbReference type="SUPFAM" id="SSF52047">
    <property type="entry name" value="RNI-like"/>
    <property type="match status" value="1"/>
</dbReference>
<sequence>MELSKLSKSVRAKLRAKVLENIFIGNDVVELIEEEFVHSEFKVVYPMDDIYDLSTEDHITLFNNCTKQFLPYIKNIYIENPSSHYYLIELSNSLSNLTSLAIYGSKLSLSGFNTVLNNLQGLENLVIDSVYFIQYSEEGDLAKSVKLHTSLKYLVWKYCYIEKCCLQEDPQLIDFDYDGYINERSTIYFDLDHYPKLNYISTVSRNPPFNIEFLLTNPQINWLDYRLEKLNQDTITIFNAIQNIEILELEVAYLDFNLNSINLQLPNLKRLYMHNVSIKTWSILKKLSLSSPNLIELYFDITGYVLPPILDTINSILSLKKLTITSQNSMYFHFDDFSVSKSLEYFELCFEINIDLALSILEKYPNLNTFCIHDKYFDRGYILTVDQENTTKPWILTKMGELIKYNKI</sequence>
<name>A0A137P6J9_CONC2</name>
<dbReference type="AlphaFoldDB" id="A0A137P6J9"/>
<organism evidence="1 2">
    <name type="scientific">Conidiobolus coronatus (strain ATCC 28846 / CBS 209.66 / NRRL 28638)</name>
    <name type="common">Delacroixia coronata</name>
    <dbReference type="NCBI Taxonomy" id="796925"/>
    <lineage>
        <taxon>Eukaryota</taxon>
        <taxon>Fungi</taxon>
        <taxon>Fungi incertae sedis</taxon>
        <taxon>Zoopagomycota</taxon>
        <taxon>Entomophthoromycotina</taxon>
        <taxon>Entomophthoromycetes</taxon>
        <taxon>Entomophthorales</taxon>
        <taxon>Ancylistaceae</taxon>
        <taxon>Conidiobolus</taxon>
    </lineage>
</organism>
<dbReference type="Gene3D" id="3.80.10.10">
    <property type="entry name" value="Ribonuclease Inhibitor"/>
    <property type="match status" value="1"/>
</dbReference>
<accession>A0A137P6J9</accession>
<gene>
    <name evidence="1" type="ORF">CONCODRAFT_78728</name>
</gene>
<dbReference type="InterPro" id="IPR032675">
    <property type="entry name" value="LRR_dom_sf"/>
</dbReference>
<proteinExistence type="predicted"/>
<keyword evidence="2" id="KW-1185">Reference proteome</keyword>
<evidence type="ECO:0000313" key="2">
    <source>
        <dbReference type="Proteomes" id="UP000070444"/>
    </source>
</evidence>
<dbReference type="EMBL" id="KQ964496">
    <property type="protein sequence ID" value="KXN70650.1"/>
    <property type="molecule type" value="Genomic_DNA"/>
</dbReference>
<feature type="non-terminal residue" evidence="1">
    <location>
        <position position="408"/>
    </location>
</feature>
<evidence type="ECO:0000313" key="1">
    <source>
        <dbReference type="EMBL" id="KXN70650.1"/>
    </source>
</evidence>